<dbReference type="Gene3D" id="3.60.21.10">
    <property type="match status" value="1"/>
</dbReference>
<gene>
    <name evidence="4" type="ORF">AVDCRST_MAG51-324</name>
</gene>
<name>A0A6J4NJN3_9BURK</name>
<sequence length="289" mass="31550">MNSPERGRALTPRRLAILAALLLLLLLAWSVAVEPRWVAVRRIDHRVTGWQGPPLRVAVASDWHFTKRPAWRVMSVERAQQLVDEINAAAPDVILLLGDFISDRHYRATLAPTAEEEIALVLGRLRAPLGVHAVLGNHDWWHDGPRFAAALQARGIRVLENDARAIDAGVWLAGIGDHSTGHSRPRTAIAKIPAQAFTLVMMHDPASLFDLPPLHGLALAGHTHGGQVYLPFLGAPLVPGAAPRRWAYGWLDNPGIPARVTSGLGVSMLPVRLNMRPEWLLITIDAALG</sequence>
<proteinExistence type="predicted"/>
<evidence type="ECO:0000313" key="4">
    <source>
        <dbReference type="EMBL" id="CAA9389694.1"/>
    </source>
</evidence>
<dbReference type="InterPro" id="IPR051158">
    <property type="entry name" value="Metallophosphoesterase_sf"/>
</dbReference>
<dbReference type="InterPro" id="IPR004843">
    <property type="entry name" value="Calcineurin-like_PHP"/>
</dbReference>
<protein>
    <recommendedName>
        <fullName evidence="3">Calcineurin-like phosphoesterase domain-containing protein</fullName>
    </recommendedName>
</protein>
<dbReference type="EMBL" id="CADCUX010000082">
    <property type="protein sequence ID" value="CAA9389694.1"/>
    <property type="molecule type" value="Genomic_DNA"/>
</dbReference>
<organism evidence="4">
    <name type="scientific">uncultured Ramlibacter sp</name>
    <dbReference type="NCBI Taxonomy" id="260755"/>
    <lineage>
        <taxon>Bacteria</taxon>
        <taxon>Pseudomonadati</taxon>
        <taxon>Pseudomonadota</taxon>
        <taxon>Betaproteobacteria</taxon>
        <taxon>Burkholderiales</taxon>
        <taxon>Comamonadaceae</taxon>
        <taxon>Ramlibacter</taxon>
        <taxon>environmental samples</taxon>
    </lineage>
</organism>
<accession>A0A6J4NJN3</accession>
<dbReference type="PANTHER" id="PTHR31302:SF31">
    <property type="entry name" value="PHOSPHODIESTERASE YAEI"/>
    <property type="match status" value="1"/>
</dbReference>
<dbReference type="AlphaFoldDB" id="A0A6J4NJN3"/>
<dbReference type="GO" id="GO:0016020">
    <property type="term" value="C:membrane"/>
    <property type="evidence" value="ECO:0007669"/>
    <property type="project" value="GOC"/>
</dbReference>
<dbReference type="GO" id="GO:0009245">
    <property type="term" value="P:lipid A biosynthetic process"/>
    <property type="evidence" value="ECO:0007669"/>
    <property type="project" value="TreeGrafter"/>
</dbReference>
<reference evidence="4" key="1">
    <citation type="submission" date="2020-02" db="EMBL/GenBank/DDBJ databases">
        <authorList>
            <person name="Meier V. D."/>
        </authorList>
    </citation>
    <scope>NUCLEOTIDE SEQUENCE</scope>
    <source>
        <strain evidence="4">AVDCRST_MAG51</strain>
    </source>
</reference>
<keyword evidence="1" id="KW-0479">Metal-binding</keyword>
<feature type="domain" description="Calcineurin-like phosphoesterase" evidence="3">
    <location>
        <begin position="55"/>
        <end position="157"/>
    </location>
</feature>
<dbReference type="Pfam" id="PF00149">
    <property type="entry name" value="Metallophos"/>
    <property type="match status" value="1"/>
</dbReference>
<dbReference type="PANTHER" id="PTHR31302">
    <property type="entry name" value="TRANSMEMBRANE PROTEIN WITH METALLOPHOSPHOESTERASE DOMAIN-RELATED"/>
    <property type="match status" value="1"/>
</dbReference>
<evidence type="ECO:0000256" key="2">
    <source>
        <dbReference type="ARBA" id="ARBA00022801"/>
    </source>
</evidence>
<dbReference type="GO" id="GO:0008758">
    <property type="term" value="F:UDP-2,3-diacylglucosamine hydrolase activity"/>
    <property type="evidence" value="ECO:0007669"/>
    <property type="project" value="TreeGrafter"/>
</dbReference>
<dbReference type="GO" id="GO:0046872">
    <property type="term" value="F:metal ion binding"/>
    <property type="evidence" value="ECO:0007669"/>
    <property type="project" value="UniProtKB-KW"/>
</dbReference>
<dbReference type="InterPro" id="IPR029052">
    <property type="entry name" value="Metallo-depent_PP-like"/>
</dbReference>
<keyword evidence="2" id="KW-0378">Hydrolase</keyword>
<evidence type="ECO:0000256" key="1">
    <source>
        <dbReference type="ARBA" id="ARBA00022723"/>
    </source>
</evidence>
<dbReference type="SUPFAM" id="SSF56300">
    <property type="entry name" value="Metallo-dependent phosphatases"/>
    <property type="match status" value="1"/>
</dbReference>
<evidence type="ECO:0000259" key="3">
    <source>
        <dbReference type="Pfam" id="PF00149"/>
    </source>
</evidence>